<sequence length="314" mass="33732">MTPTPPEPREDPGRCESVVDSEVPAAVRVQNLAVDIPHPRSRYRAPTSALSDVSLTAPQGRITAVVGTNGAGKSTTAHTLTGALRPRAGRVEVLGMEMGASELPCPPGVGLVPDQPLLPDEWTAQDVIRLRARMGDEFDADGFLQMLRGSGIRRRAMLRSLSAGQVALFSLAHALATDPRLLLLDEPFARLDPLARSELIYRFRDRLAEDDSRSILLMTHDLEGMERYVDQIAVLHRGRTILEGAVDALLEEHLVAATPTHGTSGRESEAGGVRESLIRAEDAVGLAAGTALREAGLGDLVRLSLSAAKTEEPR</sequence>
<dbReference type="SUPFAM" id="SSF52540">
    <property type="entry name" value="P-loop containing nucleoside triphosphate hydrolases"/>
    <property type="match status" value="1"/>
</dbReference>
<keyword evidence="2" id="KW-0547">Nucleotide-binding</keyword>
<keyword evidence="1" id="KW-0813">Transport</keyword>
<dbReference type="Pfam" id="PF00005">
    <property type="entry name" value="ABC_tran"/>
    <property type="match status" value="1"/>
</dbReference>
<dbReference type="InterPro" id="IPR003439">
    <property type="entry name" value="ABC_transporter-like_ATP-bd"/>
</dbReference>
<protein>
    <submittedName>
        <fullName evidence="5">ABC transporter ATP-binding protein</fullName>
    </submittedName>
</protein>
<evidence type="ECO:0000256" key="1">
    <source>
        <dbReference type="ARBA" id="ARBA00022448"/>
    </source>
</evidence>
<evidence type="ECO:0000313" key="6">
    <source>
        <dbReference type="Proteomes" id="UP000775129"/>
    </source>
</evidence>
<dbReference type="GO" id="GO:0016887">
    <property type="term" value="F:ATP hydrolysis activity"/>
    <property type="evidence" value="ECO:0007669"/>
    <property type="project" value="InterPro"/>
</dbReference>
<dbReference type="InterPro" id="IPR027417">
    <property type="entry name" value="P-loop_NTPase"/>
</dbReference>
<evidence type="ECO:0000256" key="3">
    <source>
        <dbReference type="ARBA" id="ARBA00022840"/>
    </source>
</evidence>
<dbReference type="Proteomes" id="UP000775129">
    <property type="component" value="Unassembled WGS sequence"/>
</dbReference>
<dbReference type="InterPro" id="IPR003593">
    <property type="entry name" value="AAA+_ATPase"/>
</dbReference>
<dbReference type="InterPro" id="IPR051782">
    <property type="entry name" value="ABC_Transporter_VariousFunc"/>
</dbReference>
<dbReference type="PROSITE" id="PS50893">
    <property type="entry name" value="ABC_TRANSPORTER_2"/>
    <property type="match status" value="1"/>
</dbReference>
<comment type="caution">
    <text evidence="5">The sequence shown here is derived from an EMBL/GenBank/DDBJ whole genome shotgun (WGS) entry which is preliminary data.</text>
</comment>
<evidence type="ECO:0000313" key="5">
    <source>
        <dbReference type="EMBL" id="HJF48190.1"/>
    </source>
</evidence>
<dbReference type="EMBL" id="DYWO01000002">
    <property type="protein sequence ID" value="HJF48190.1"/>
    <property type="molecule type" value="Genomic_DNA"/>
</dbReference>
<evidence type="ECO:0000256" key="2">
    <source>
        <dbReference type="ARBA" id="ARBA00022741"/>
    </source>
</evidence>
<dbReference type="CDD" id="cd03230">
    <property type="entry name" value="ABC_DR_subfamily_A"/>
    <property type="match status" value="1"/>
</dbReference>
<reference evidence="5" key="2">
    <citation type="submission" date="2021-09" db="EMBL/GenBank/DDBJ databases">
        <authorList>
            <person name="Gilroy R."/>
        </authorList>
    </citation>
    <scope>NUCLEOTIDE SEQUENCE</scope>
    <source>
        <strain evidence="5">1647</strain>
    </source>
</reference>
<dbReference type="PANTHER" id="PTHR42939">
    <property type="entry name" value="ABC TRANSPORTER ATP-BINDING PROTEIN ALBC-RELATED"/>
    <property type="match status" value="1"/>
</dbReference>
<dbReference type="GO" id="GO:0005524">
    <property type="term" value="F:ATP binding"/>
    <property type="evidence" value="ECO:0007669"/>
    <property type="project" value="UniProtKB-KW"/>
</dbReference>
<keyword evidence="3 5" id="KW-0067">ATP-binding</keyword>
<name>A0A921KP68_9MICO</name>
<gene>
    <name evidence="5" type="ORF">K8W24_00065</name>
</gene>
<feature type="domain" description="ABC transporter" evidence="4">
    <location>
        <begin position="27"/>
        <end position="262"/>
    </location>
</feature>
<dbReference type="PANTHER" id="PTHR42939:SF1">
    <property type="entry name" value="ABC TRANSPORTER ATP-BINDING PROTEIN ALBC-RELATED"/>
    <property type="match status" value="1"/>
</dbReference>
<proteinExistence type="predicted"/>
<dbReference type="AlphaFoldDB" id="A0A921KP68"/>
<accession>A0A921KP68</accession>
<evidence type="ECO:0000259" key="4">
    <source>
        <dbReference type="PROSITE" id="PS50893"/>
    </source>
</evidence>
<dbReference type="SMART" id="SM00382">
    <property type="entry name" value="AAA"/>
    <property type="match status" value="1"/>
</dbReference>
<dbReference type="Gene3D" id="3.40.50.300">
    <property type="entry name" value="P-loop containing nucleotide triphosphate hydrolases"/>
    <property type="match status" value="1"/>
</dbReference>
<organism evidence="5 6">
    <name type="scientific">Brachybacterium paraconglomeratum</name>
    <dbReference type="NCBI Taxonomy" id="173362"/>
    <lineage>
        <taxon>Bacteria</taxon>
        <taxon>Bacillati</taxon>
        <taxon>Actinomycetota</taxon>
        <taxon>Actinomycetes</taxon>
        <taxon>Micrococcales</taxon>
        <taxon>Dermabacteraceae</taxon>
        <taxon>Brachybacterium</taxon>
    </lineage>
</organism>
<reference evidence="5" key="1">
    <citation type="journal article" date="2021" name="PeerJ">
        <title>Extensive microbial diversity within the chicken gut microbiome revealed by metagenomics and culture.</title>
        <authorList>
            <person name="Gilroy R."/>
            <person name="Ravi A."/>
            <person name="Getino M."/>
            <person name="Pursley I."/>
            <person name="Horton D.L."/>
            <person name="Alikhan N.F."/>
            <person name="Baker D."/>
            <person name="Gharbi K."/>
            <person name="Hall N."/>
            <person name="Watson M."/>
            <person name="Adriaenssens E.M."/>
            <person name="Foster-Nyarko E."/>
            <person name="Jarju S."/>
            <person name="Secka A."/>
            <person name="Antonio M."/>
            <person name="Oren A."/>
            <person name="Chaudhuri R.R."/>
            <person name="La Ragione R."/>
            <person name="Hildebrand F."/>
            <person name="Pallen M.J."/>
        </authorList>
    </citation>
    <scope>NUCLEOTIDE SEQUENCE</scope>
    <source>
        <strain evidence="5">1647</strain>
    </source>
</reference>